<dbReference type="Proteomes" id="UP001243330">
    <property type="component" value="Unassembled WGS sequence"/>
</dbReference>
<keyword evidence="3" id="KW-1185">Reference proteome</keyword>
<evidence type="ECO:0000256" key="1">
    <source>
        <dbReference type="SAM" id="MobiDB-lite"/>
    </source>
</evidence>
<gene>
    <name evidence="2" type="ORF">CCHR01_19934</name>
</gene>
<dbReference type="AlphaFoldDB" id="A0AAD8ZY46"/>
<comment type="caution">
    <text evidence="2">The sequence shown here is derived from an EMBL/GenBank/DDBJ whole genome shotgun (WGS) entry which is preliminary data.</text>
</comment>
<accession>A0AAD8ZY46</accession>
<evidence type="ECO:0000313" key="2">
    <source>
        <dbReference type="EMBL" id="KAK1837444.1"/>
    </source>
</evidence>
<reference evidence="2" key="1">
    <citation type="submission" date="2023-01" db="EMBL/GenBank/DDBJ databases">
        <title>Colletotrichum chrysophilum M932 genome sequence.</title>
        <authorList>
            <person name="Baroncelli R."/>
        </authorList>
    </citation>
    <scope>NUCLEOTIDE SEQUENCE</scope>
    <source>
        <strain evidence="2">M932</strain>
    </source>
</reference>
<feature type="region of interest" description="Disordered" evidence="1">
    <location>
        <begin position="49"/>
        <end position="107"/>
    </location>
</feature>
<evidence type="ECO:0000313" key="3">
    <source>
        <dbReference type="Proteomes" id="UP001243330"/>
    </source>
</evidence>
<organism evidence="2 3">
    <name type="scientific">Colletotrichum chrysophilum</name>
    <dbReference type="NCBI Taxonomy" id="1836956"/>
    <lineage>
        <taxon>Eukaryota</taxon>
        <taxon>Fungi</taxon>
        <taxon>Dikarya</taxon>
        <taxon>Ascomycota</taxon>
        <taxon>Pezizomycotina</taxon>
        <taxon>Sordariomycetes</taxon>
        <taxon>Hypocreomycetidae</taxon>
        <taxon>Glomerellales</taxon>
        <taxon>Glomerellaceae</taxon>
        <taxon>Colletotrichum</taxon>
        <taxon>Colletotrichum gloeosporioides species complex</taxon>
    </lineage>
</organism>
<sequence length="107" mass="11732">MHEAQNRKPPSQVQPAGCWIIARSAPCVGGYGIPTTSGPSPLTMMQISRRAQKTPAGEGCGPRPVNAMQRRRLPTDSEEEGREMAAQQRRSKAWRKSSVPAGLRHEQ</sequence>
<protein>
    <submittedName>
        <fullName evidence="2">Uncharacterized protein</fullName>
    </submittedName>
</protein>
<dbReference type="EMBL" id="JAQOWY010001270">
    <property type="protein sequence ID" value="KAK1837444.1"/>
    <property type="molecule type" value="Genomic_DNA"/>
</dbReference>
<name>A0AAD8ZY46_9PEZI</name>
<proteinExistence type="predicted"/>